<dbReference type="RefSeq" id="WP_042535963.1">
    <property type="nucleotide sequence ID" value="NZ_JXTG01000016.1"/>
</dbReference>
<feature type="transmembrane region" description="Helical" evidence="1">
    <location>
        <begin position="45"/>
        <end position="66"/>
    </location>
</feature>
<evidence type="ECO:0008006" key="4">
    <source>
        <dbReference type="Google" id="ProtNLM"/>
    </source>
</evidence>
<comment type="caution">
    <text evidence="2">The sequence shown here is derived from an EMBL/GenBank/DDBJ whole genome shotgun (WGS) entry which is preliminary data.</text>
</comment>
<protein>
    <recommendedName>
        <fullName evidence="4">F0F1-ATPase subunit (ATPase_gene1)</fullName>
    </recommendedName>
</protein>
<accession>A0A0D0HRH1</accession>
<name>A0A0D0HRH1_9BACL</name>
<evidence type="ECO:0000313" key="2">
    <source>
        <dbReference type="EMBL" id="KIP20423.1"/>
    </source>
</evidence>
<keyword evidence="1" id="KW-0812">Transmembrane</keyword>
<evidence type="ECO:0000313" key="3">
    <source>
        <dbReference type="Proteomes" id="UP000032047"/>
    </source>
</evidence>
<dbReference type="Pfam" id="PF09527">
    <property type="entry name" value="ATPase_gene1"/>
    <property type="match status" value="1"/>
</dbReference>
<dbReference type="AlphaFoldDB" id="A0A0D0HRH1"/>
<evidence type="ECO:0000256" key="1">
    <source>
        <dbReference type="SAM" id="Phobius"/>
    </source>
</evidence>
<feature type="transmembrane region" description="Helical" evidence="1">
    <location>
        <begin position="12"/>
        <end position="33"/>
    </location>
</feature>
<dbReference type="PATRIC" id="fig|265546.4.peg.2382"/>
<dbReference type="Proteomes" id="UP000032047">
    <property type="component" value="Unassembled WGS sequence"/>
</dbReference>
<keyword evidence="1" id="KW-0472">Membrane</keyword>
<reference evidence="2 3" key="1">
    <citation type="submission" date="2015-01" db="EMBL/GenBank/DDBJ databases">
        <title>Genome sequence of Anoxybacillus ayderensis strain AB04.</title>
        <authorList>
            <person name="Belduz A.O."/>
            <person name="Canakci S."/>
            <person name="Chan K.-G."/>
            <person name="Kahar U.M."/>
            <person name="Yaakob A.S."/>
            <person name="Chan C.S."/>
            <person name="Goh K.M."/>
        </authorList>
    </citation>
    <scope>NUCLEOTIDE SEQUENCE [LARGE SCALE GENOMIC DNA]</scope>
    <source>
        <strain evidence="2 3">AB04</strain>
    </source>
</reference>
<dbReference type="InterPro" id="IPR032820">
    <property type="entry name" value="ATPase_put"/>
</dbReference>
<gene>
    <name evidence="2" type="ORF">JV16_02370</name>
</gene>
<sequence>MRQRERHPFRAIGLMTGISSQLVGSVLVGIFGGRFVDEHFGTEPLFLIVGLLLGLAAGVYAMIRLIRSFFSGEEK</sequence>
<keyword evidence="3" id="KW-1185">Reference proteome</keyword>
<dbReference type="EMBL" id="JXTG01000016">
    <property type="protein sequence ID" value="KIP20423.1"/>
    <property type="molecule type" value="Genomic_DNA"/>
</dbReference>
<keyword evidence="1" id="KW-1133">Transmembrane helix</keyword>
<proteinExistence type="predicted"/>
<organism evidence="2 3">
    <name type="scientific">Anoxybacillus ayderensis</name>
    <dbReference type="NCBI Taxonomy" id="265546"/>
    <lineage>
        <taxon>Bacteria</taxon>
        <taxon>Bacillati</taxon>
        <taxon>Bacillota</taxon>
        <taxon>Bacilli</taxon>
        <taxon>Bacillales</taxon>
        <taxon>Anoxybacillaceae</taxon>
        <taxon>Anoxybacillus</taxon>
    </lineage>
</organism>